<evidence type="ECO:0000313" key="4">
    <source>
        <dbReference type="EMBL" id="MFC4135598.1"/>
    </source>
</evidence>
<dbReference type="InterPro" id="IPR002220">
    <property type="entry name" value="DapA-like"/>
</dbReference>
<dbReference type="PIRSF" id="PIRSF001365">
    <property type="entry name" value="DHDPS"/>
    <property type="match status" value="1"/>
</dbReference>
<dbReference type="PANTHER" id="PTHR12128:SF66">
    <property type="entry name" value="4-HYDROXY-2-OXOGLUTARATE ALDOLASE, MITOCHONDRIAL"/>
    <property type="match status" value="1"/>
</dbReference>
<dbReference type="SUPFAM" id="SSF51569">
    <property type="entry name" value="Aldolase"/>
    <property type="match status" value="1"/>
</dbReference>
<dbReference type="SMART" id="SM01130">
    <property type="entry name" value="DHDPS"/>
    <property type="match status" value="1"/>
</dbReference>
<gene>
    <name evidence="4" type="ORF">ACFOZ4_33710</name>
</gene>
<evidence type="ECO:0000256" key="3">
    <source>
        <dbReference type="PIRNR" id="PIRNR001365"/>
    </source>
</evidence>
<dbReference type="InterPro" id="IPR013785">
    <property type="entry name" value="Aldolase_TIM"/>
</dbReference>
<dbReference type="RefSeq" id="WP_253750140.1">
    <property type="nucleotide sequence ID" value="NZ_JAMZDZ010000001.1"/>
</dbReference>
<protein>
    <submittedName>
        <fullName evidence="4">Dihydrodipicolinate synthase family protein</fullName>
    </submittedName>
</protein>
<evidence type="ECO:0000256" key="1">
    <source>
        <dbReference type="ARBA" id="ARBA00007592"/>
    </source>
</evidence>
<dbReference type="CDD" id="cd00408">
    <property type="entry name" value="DHDPS-like"/>
    <property type="match status" value="1"/>
</dbReference>
<organism evidence="4 5">
    <name type="scientific">Hamadaea flava</name>
    <dbReference type="NCBI Taxonomy" id="1742688"/>
    <lineage>
        <taxon>Bacteria</taxon>
        <taxon>Bacillati</taxon>
        <taxon>Actinomycetota</taxon>
        <taxon>Actinomycetes</taxon>
        <taxon>Micromonosporales</taxon>
        <taxon>Micromonosporaceae</taxon>
        <taxon>Hamadaea</taxon>
    </lineage>
</organism>
<sequence>MSTRQNSRPTTGGSVKPLVSGTVIPLVTALDAQGRPDAEAVEPLLAYLAEGGVTSLLLAGTNGEGPLLPGDGVRRYATEVTARWRALVGEAATVMVAATGPGTRETRQRLEALDGVDLDAVVVLAPFYFKHTERELLAHFQAAAALDRPVVVYNSPAYTGNPVPVSLVRRLLDEPGIVGLKDNSGDTAQFGQFCELARKRPGFGVAQGIERQLDVALRLGAAGTVPGVGMLAPALCVDLFRAGSSGDDATATALQQDVNRLAALFAIRPGASGVVIMKTALHLLGLCPATAAEPFLPCTDDELAALRTALDGLSDVLRRA</sequence>
<evidence type="ECO:0000256" key="2">
    <source>
        <dbReference type="ARBA" id="ARBA00023239"/>
    </source>
</evidence>
<comment type="caution">
    <text evidence="4">The sequence shown here is derived from an EMBL/GenBank/DDBJ whole genome shotgun (WGS) entry which is preliminary data.</text>
</comment>
<dbReference type="PANTHER" id="PTHR12128">
    <property type="entry name" value="DIHYDRODIPICOLINATE SYNTHASE"/>
    <property type="match status" value="1"/>
</dbReference>
<evidence type="ECO:0000313" key="5">
    <source>
        <dbReference type="Proteomes" id="UP001595816"/>
    </source>
</evidence>
<proteinExistence type="inferred from homology"/>
<keyword evidence="5" id="KW-1185">Reference proteome</keyword>
<reference evidence="5" key="1">
    <citation type="journal article" date="2019" name="Int. J. Syst. Evol. Microbiol.">
        <title>The Global Catalogue of Microorganisms (GCM) 10K type strain sequencing project: providing services to taxonomists for standard genome sequencing and annotation.</title>
        <authorList>
            <consortium name="The Broad Institute Genomics Platform"/>
            <consortium name="The Broad Institute Genome Sequencing Center for Infectious Disease"/>
            <person name="Wu L."/>
            <person name="Ma J."/>
        </authorList>
    </citation>
    <scope>NUCLEOTIDE SEQUENCE [LARGE SCALE GENOMIC DNA]</scope>
    <source>
        <strain evidence="5">CGMCC 4.7289</strain>
    </source>
</reference>
<dbReference type="Proteomes" id="UP001595816">
    <property type="component" value="Unassembled WGS sequence"/>
</dbReference>
<name>A0ABV8LYP6_9ACTN</name>
<dbReference type="Pfam" id="PF00701">
    <property type="entry name" value="DHDPS"/>
    <property type="match status" value="1"/>
</dbReference>
<dbReference type="Gene3D" id="3.20.20.70">
    <property type="entry name" value="Aldolase class I"/>
    <property type="match status" value="1"/>
</dbReference>
<keyword evidence="2 3" id="KW-0456">Lyase</keyword>
<dbReference type="EMBL" id="JBHSAY010000023">
    <property type="protein sequence ID" value="MFC4135598.1"/>
    <property type="molecule type" value="Genomic_DNA"/>
</dbReference>
<comment type="similarity">
    <text evidence="1 3">Belongs to the DapA family.</text>
</comment>
<accession>A0ABV8LYP6</accession>
<dbReference type="PRINTS" id="PR00146">
    <property type="entry name" value="DHPICSNTHASE"/>
</dbReference>